<dbReference type="PROSITE" id="PS51186">
    <property type="entry name" value="GNAT"/>
    <property type="match status" value="1"/>
</dbReference>
<dbReference type="Gene3D" id="3.40.630.30">
    <property type="match status" value="1"/>
</dbReference>
<accession>A0A0R1XDM8</accession>
<evidence type="ECO:0000313" key="2">
    <source>
        <dbReference type="EMBL" id="KRM28271.1"/>
    </source>
</evidence>
<dbReference type="Pfam" id="PF00583">
    <property type="entry name" value="Acetyltransf_1"/>
    <property type="match status" value="1"/>
</dbReference>
<keyword evidence="3" id="KW-1185">Reference proteome</keyword>
<evidence type="ECO:0000259" key="1">
    <source>
        <dbReference type="PROSITE" id="PS51186"/>
    </source>
</evidence>
<dbReference type="STRING" id="1423782.FD32_GL001767"/>
<keyword evidence="2" id="KW-0808">Transferase</keyword>
<dbReference type="InterPro" id="IPR016181">
    <property type="entry name" value="Acyl_CoA_acyltransferase"/>
</dbReference>
<gene>
    <name evidence="2" type="ORF">FD32_GL001767</name>
</gene>
<protein>
    <submittedName>
        <fullName evidence="2">Acetyltransferase</fullName>
    </submittedName>
</protein>
<dbReference type="RefSeq" id="WP_047768619.1">
    <property type="nucleotide sequence ID" value="NZ_AZGM01000044.1"/>
</dbReference>
<dbReference type="EMBL" id="AZGM01000044">
    <property type="protein sequence ID" value="KRM28271.1"/>
    <property type="molecule type" value="Genomic_DNA"/>
</dbReference>
<dbReference type="GO" id="GO:0016747">
    <property type="term" value="F:acyltransferase activity, transferring groups other than amino-acyl groups"/>
    <property type="evidence" value="ECO:0007669"/>
    <property type="project" value="InterPro"/>
</dbReference>
<dbReference type="InterPro" id="IPR000182">
    <property type="entry name" value="GNAT_dom"/>
</dbReference>
<evidence type="ECO:0000313" key="3">
    <source>
        <dbReference type="Proteomes" id="UP000051412"/>
    </source>
</evidence>
<dbReference type="SUPFAM" id="SSF55729">
    <property type="entry name" value="Acyl-CoA N-acyltransferases (Nat)"/>
    <property type="match status" value="1"/>
</dbReference>
<sequence length="173" mass="19006">MQKYTRQAKLADLSRIMSIVQDAKAQLKAAGSSQWQGAYPAGDDIAADIKEGHGFVFINGQEISGYAAVIVGAEPTYQKIAGAWQNDQDPYATIHRICFSSAYQGEGLAKIFMADLLSLQVAQGVINFRIDTSKDNQPMQAVAKRSGFVYRGIIQVTEDKENPDRLAYELNLN</sequence>
<feature type="domain" description="N-acetyltransferase" evidence="1">
    <location>
        <begin position="3"/>
        <end position="173"/>
    </location>
</feature>
<dbReference type="OrthoDB" id="9796381at2"/>
<comment type="caution">
    <text evidence="2">The sequence shown here is derived from an EMBL/GenBank/DDBJ whole genome shotgun (WGS) entry which is preliminary data.</text>
</comment>
<organism evidence="2 3">
    <name type="scientific">Limosilactobacillus panis DSM 6035</name>
    <dbReference type="NCBI Taxonomy" id="1423782"/>
    <lineage>
        <taxon>Bacteria</taxon>
        <taxon>Bacillati</taxon>
        <taxon>Bacillota</taxon>
        <taxon>Bacilli</taxon>
        <taxon>Lactobacillales</taxon>
        <taxon>Lactobacillaceae</taxon>
        <taxon>Limosilactobacillus</taxon>
    </lineage>
</organism>
<reference evidence="2 3" key="1">
    <citation type="journal article" date="2015" name="Genome Announc.">
        <title>Expanding the biotechnology potential of lactobacilli through comparative genomics of 213 strains and associated genera.</title>
        <authorList>
            <person name="Sun Z."/>
            <person name="Harris H.M."/>
            <person name="McCann A."/>
            <person name="Guo C."/>
            <person name="Argimon S."/>
            <person name="Zhang W."/>
            <person name="Yang X."/>
            <person name="Jeffery I.B."/>
            <person name="Cooney J.C."/>
            <person name="Kagawa T.F."/>
            <person name="Liu W."/>
            <person name="Song Y."/>
            <person name="Salvetti E."/>
            <person name="Wrobel A."/>
            <person name="Rasinkangas P."/>
            <person name="Parkhill J."/>
            <person name="Rea M.C."/>
            <person name="O'Sullivan O."/>
            <person name="Ritari J."/>
            <person name="Douillard F.P."/>
            <person name="Paul Ross R."/>
            <person name="Yang R."/>
            <person name="Briner A.E."/>
            <person name="Felis G.E."/>
            <person name="de Vos W.M."/>
            <person name="Barrangou R."/>
            <person name="Klaenhammer T.R."/>
            <person name="Caufield P.W."/>
            <person name="Cui Y."/>
            <person name="Zhang H."/>
            <person name="O'Toole P.W."/>
        </authorList>
    </citation>
    <scope>NUCLEOTIDE SEQUENCE [LARGE SCALE GENOMIC DNA]</scope>
    <source>
        <strain evidence="2 3">DSM 6035</strain>
    </source>
</reference>
<dbReference type="AlphaFoldDB" id="A0A0R1XDM8"/>
<dbReference type="PATRIC" id="fig|1423782.4.peg.1839"/>
<proteinExistence type="predicted"/>
<name>A0A0R1XDM8_9LACO</name>
<dbReference type="Proteomes" id="UP000051412">
    <property type="component" value="Unassembled WGS sequence"/>
</dbReference>